<gene>
    <name evidence="1" type="ORF">Vadar_007352</name>
</gene>
<sequence>MGKNEACGFVAGGGVEIGPRGPNLGQVETSGKTREANSERSELTRDLVTAFGDFCVPKKKRMPRQRRSSVNVLPFSPYGSHVQTPPTARVIDQTRLRFLFEKELQMSDVSSLRRMVVPKRSAEAFLPALVDKEGIFMSMHDMNGLHVWSFRFRYWPNNTSRMYVLENTGEFVTTHDLIPGDYMMLYQDYETQDYFIRARKASAQDSNGDSATNAANDYSPDDYEVNYFDQVVPVDFPTVDDTMMPLVYEPTFSSESSDTSYVYDTTVTNETVFDFWSGPTTYNSRVEPTGSFENSSLDEILLNF</sequence>
<protein>
    <submittedName>
        <fullName evidence="1">Uncharacterized protein</fullName>
    </submittedName>
</protein>
<organism evidence="1 2">
    <name type="scientific">Vaccinium darrowii</name>
    <dbReference type="NCBI Taxonomy" id="229202"/>
    <lineage>
        <taxon>Eukaryota</taxon>
        <taxon>Viridiplantae</taxon>
        <taxon>Streptophyta</taxon>
        <taxon>Embryophyta</taxon>
        <taxon>Tracheophyta</taxon>
        <taxon>Spermatophyta</taxon>
        <taxon>Magnoliopsida</taxon>
        <taxon>eudicotyledons</taxon>
        <taxon>Gunneridae</taxon>
        <taxon>Pentapetalae</taxon>
        <taxon>asterids</taxon>
        <taxon>Ericales</taxon>
        <taxon>Ericaceae</taxon>
        <taxon>Vaccinioideae</taxon>
        <taxon>Vaccinieae</taxon>
        <taxon>Vaccinium</taxon>
    </lineage>
</organism>
<keyword evidence="2" id="KW-1185">Reference proteome</keyword>
<comment type="caution">
    <text evidence="1">The sequence shown here is derived from an EMBL/GenBank/DDBJ whole genome shotgun (WGS) entry which is preliminary data.</text>
</comment>
<evidence type="ECO:0000313" key="2">
    <source>
        <dbReference type="Proteomes" id="UP000828048"/>
    </source>
</evidence>
<dbReference type="Proteomes" id="UP000828048">
    <property type="component" value="Chromosome 8"/>
</dbReference>
<reference evidence="1 2" key="1">
    <citation type="journal article" date="2021" name="Hortic Res">
        <title>High-quality reference genome and annotation aids understanding of berry development for evergreen blueberry (Vaccinium darrowii).</title>
        <authorList>
            <person name="Yu J."/>
            <person name="Hulse-Kemp A.M."/>
            <person name="Babiker E."/>
            <person name="Staton M."/>
        </authorList>
    </citation>
    <scope>NUCLEOTIDE SEQUENCE [LARGE SCALE GENOMIC DNA]</scope>
    <source>
        <strain evidence="2">cv. NJ 8807/NJ 8810</strain>
        <tissue evidence="1">Young leaf</tissue>
    </source>
</reference>
<proteinExistence type="predicted"/>
<dbReference type="EMBL" id="CM037158">
    <property type="protein sequence ID" value="KAH7851103.1"/>
    <property type="molecule type" value="Genomic_DNA"/>
</dbReference>
<name>A0ACB7YCC5_9ERIC</name>
<evidence type="ECO:0000313" key="1">
    <source>
        <dbReference type="EMBL" id="KAH7851103.1"/>
    </source>
</evidence>
<accession>A0ACB7YCC5</accession>